<dbReference type="InterPro" id="IPR052573">
    <property type="entry name" value="DnaJ_C_subfamily_28"/>
</dbReference>
<dbReference type="RefSeq" id="WP_143183639.1">
    <property type="nucleotide sequence ID" value="NZ_FQYR01000003.1"/>
</dbReference>
<dbReference type="InParanoid" id="A0A1M6JC94"/>
<dbReference type="PANTHER" id="PTHR39158:SF1">
    <property type="entry name" value="DNAJ HOMOLOG SUBFAMILY C MEMBER 28"/>
    <property type="match status" value="1"/>
</dbReference>
<dbReference type="OrthoDB" id="195708at2"/>
<organism evidence="2 3">
    <name type="scientific">Rubritalea squalenifaciens DSM 18772</name>
    <dbReference type="NCBI Taxonomy" id="1123071"/>
    <lineage>
        <taxon>Bacteria</taxon>
        <taxon>Pseudomonadati</taxon>
        <taxon>Verrucomicrobiota</taxon>
        <taxon>Verrucomicrobiia</taxon>
        <taxon>Verrucomicrobiales</taxon>
        <taxon>Rubritaleaceae</taxon>
        <taxon>Rubritalea</taxon>
    </lineage>
</organism>
<accession>A0A1M6JC94</accession>
<proteinExistence type="predicted"/>
<evidence type="ECO:0000313" key="2">
    <source>
        <dbReference type="EMBL" id="SHJ44307.1"/>
    </source>
</evidence>
<feature type="domain" description="DnaJ homologue subfamily C member 28 conserved" evidence="1">
    <location>
        <begin position="6"/>
        <end position="72"/>
    </location>
</feature>
<keyword evidence="3" id="KW-1185">Reference proteome</keyword>
<name>A0A1M6JC94_9BACT</name>
<sequence length="111" mass="12777">MNLEQIAEEKIEEAIANGLFDNLAGRGKALDLDDYFATPEHLRSTHAMLKTHGYVPPEVELMKEIHELEQELCSADEPRSKVIERQLMHKRTDLAMAMDRIRHQMRHSASP</sequence>
<evidence type="ECO:0000259" key="1">
    <source>
        <dbReference type="Pfam" id="PF09350"/>
    </source>
</evidence>
<dbReference type="Proteomes" id="UP000184510">
    <property type="component" value="Unassembled WGS sequence"/>
</dbReference>
<dbReference type="FunCoup" id="A0A1M6JC94">
    <property type="interactions" value="18"/>
</dbReference>
<evidence type="ECO:0000313" key="3">
    <source>
        <dbReference type="Proteomes" id="UP000184510"/>
    </source>
</evidence>
<dbReference type="Pfam" id="PF09350">
    <property type="entry name" value="DJC28_CD"/>
    <property type="match status" value="1"/>
</dbReference>
<dbReference type="InterPro" id="IPR018961">
    <property type="entry name" value="DnaJ_homolog_subfam-C_membr-28"/>
</dbReference>
<dbReference type="EMBL" id="FQYR01000003">
    <property type="protein sequence ID" value="SHJ44307.1"/>
    <property type="molecule type" value="Genomic_DNA"/>
</dbReference>
<dbReference type="AlphaFoldDB" id="A0A1M6JC94"/>
<reference evidence="2 3" key="1">
    <citation type="submission" date="2016-11" db="EMBL/GenBank/DDBJ databases">
        <authorList>
            <person name="Jaros S."/>
            <person name="Januszkiewicz K."/>
            <person name="Wedrychowicz H."/>
        </authorList>
    </citation>
    <scope>NUCLEOTIDE SEQUENCE [LARGE SCALE GENOMIC DNA]</scope>
    <source>
        <strain evidence="2 3">DSM 18772</strain>
    </source>
</reference>
<dbReference type="PANTHER" id="PTHR39158">
    <property type="entry name" value="OS08G0560600 PROTEIN"/>
    <property type="match status" value="1"/>
</dbReference>
<protein>
    <recommendedName>
        <fullName evidence="1">DnaJ homologue subfamily C member 28 conserved domain-containing protein</fullName>
    </recommendedName>
</protein>
<gene>
    <name evidence="2" type="ORF">SAMN02745181_2076</name>
</gene>
<dbReference type="STRING" id="1123071.SAMN02745181_2076"/>